<dbReference type="Proteomes" id="UP000034785">
    <property type="component" value="Unassembled WGS sequence"/>
</dbReference>
<dbReference type="EMBL" id="LCEJ01000070">
    <property type="protein sequence ID" value="KKS68923.1"/>
    <property type="molecule type" value="Genomic_DNA"/>
</dbReference>
<comment type="caution">
    <text evidence="2">The sequence shown here is derived from an EMBL/GenBank/DDBJ whole genome shotgun (WGS) entry which is preliminary data.</text>
</comment>
<evidence type="ECO:0000256" key="1">
    <source>
        <dbReference type="SAM" id="Coils"/>
    </source>
</evidence>
<accession>A0A0G1E2U4</accession>
<organism evidence="2 3">
    <name type="scientific">Candidatus Daviesbacteria bacterium GW2011_GWA2_42_7</name>
    <dbReference type="NCBI Taxonomy" id="1618425"/>
    <lineage>
        <taxon>Bacteria</taxon>
        <taxon>Candidatus Daviesiibacteriota</taxon>
    </lineage>
</organism>
<proteinExistence type="predicted"/>
<reference evidence="2 3" key="1">
    <citation type="journal article" date="2015" name="Nature">
        <title>rRNA introns, odd ribosomes, and small enigmatic genomes across a large radiation of phyla.</title>
        <authorList>
            <person name="Brown C.T."/>
            <person name="Hug L.A."/>
            <person name="Thomas B.C."/>
            <person name="Sharon I."/>
            <person name="Castelle C.J."/>
            <person name="Singh A."/>
            <person name="Wilkins M.J."/>
            <person name="Williams K.H."/>
            <person name="Banfield J.F."/>
        </authorList>
    </citation>
    <scope>NUCLEOTIDE SEQUENCE [LARGE SCALE GENOMIC DNA]</scope>
</reference>
<evidence type="ECO:0000313" key="3">
    <source>
        <dbReference type="Proteomes" id="UP000034785"/>
    </source>
</evidence>
<protein>
    <submittedName>
        <fullName evidence="2">Uncharacterized protein</fullName>
    </submittedName>
</protein>
<sequence length="116" mass="13296">MSRFYAHIVEIESLIIALDELDLSTEQKSQLAELVDSTIHHTVLDIIFSKLSEEDKAVFAARLQADPDDEQGSSKKNKELMKFVNDKVEGIEDEITEAVRKLKEELHEDIKEAKKR</sequence>
<gene>
    <name evidence="2" type="ORF">UV41_C0070G0003</name>
</gene>
<dbReference type="AlphaFoldDB" id="A0A0G1E2U4"/>
<keyword evidence="1" id="KW-0175">Coiled coil</keyword>
<name>A0A0G1E2U4_9BACT</name>
<evidence type="ECO:0000313" key="2">
    <source>
        <dbReference type="EMBL" id="KKS68923.1"/>
    </source>
</evidence>
<feature type="coiled-coil region" evidence="1">
    <location>
        <begin position="81"/>
        <end position="116"/>
    </location>
</feature>